<accession>A0A396HWG1</accession>
<evidence type="ECO:0000313" key="1">
    <source>
        <dbReference type="EMBL" id="RHN55027.1"/>
    </source>
</evidence>
<name>A0A396HWG1_MEDTR</name>
<dbReference type="Gramene" id="rna30148">
    <property type="protein sequence ID" value="RHN55027.1"/>
    <property type="gene ID" value="gene30148"/>
</dbReference>
<evidence type="ECO:0000313" key="2">
    <source>
        <dbReference type="Proteomes" id="UP000265566"/>
    </source>
</evidence>
<dbReference type="AlphaFoldDB" id="A0A396HWG1"/>
<dbReference type="EMBL" id="PSQE01000005">
    <property type="protein sequence ID" value="RHN55027.1"/>
    <property type="molecule type" value="Genomic_DNA"/>
</dbReference>
<organism evidence="1 2">
    <name type="scientific">Medicago truncatula</name>
    <name type="common">Barrel medic</name>
    <name type="synonym">Medicago tribuloides</name>
    <dbReference type="NCBI Taxonomy" id="3880"/>
    <lineage>
        <taxon>Eukaryota</taxon>
        <taxon>Viridiplantae</taxon>
        <taxon>Streptophyta</taxon>
        <taxon>Embryophyta</taxon>
        <taxon>Tracheophyta</taxon>
        <taxon>Spermatophyta</taxon>
        <taxon>Magnoliopsida</taxon>
        <taxon>eudicotyledons</taxon>
        <taxon>Gunneridae</taxon>
        <taxon>Pentapetalae</taxon>
        <taxon>rosids</taxon>
        <taxon>fabids</taxon>
        <taxon>Fabales</taxon>
        <taxon>Fabaceae</taxon>
        <taxon>Papilionoideae</taxon>
        <taxon>50 kb inversion clade</taxon>
        <taxon>NPAAA clade</taxon>
        <taxon>Hologalegina</taxon>
        <taxon>IRL clade</taxon>
        <taxon>Trifolieae</taxon>
        <taxon>Medicago</taxon>
    </lineage>
</organism>
<comment type="caution">
    <text evidence="1">The sequence shown here is derived from an EMBL/GenBank/DDBJ whole genome shotgun (WGS) entry which is preliminary data.</text>
</comment>
<proteinExistence type="predicted"/>
<reference evidence="2" key="1">
    <citation type="journal article" date="2018" name="Nat. Plants">
        <title>Whole-genome landscape of Medicago truncatula symbiotic genes.</title>
        <authorList>
            <person name="Pecrix Y."/>
            <person name="Staton S.E."/>
            <person name="Sallet E."/>
            <person name="Lelandais-Briere C."/>
            <person name="Moreau S."/>
            <person name="Carrere S."/>
            <person name="Blein T."/>
            <person name="Jardinaud M.F."/>
            <person name="Latrasse D."/>
            <person name="Zouine M."/>
            <person name="Zahm M."/>
            <person name="Kreplak J."/>
            <person name="Mayjonade B."/>
            <person name="Satge C."/>
            <person name="Perez M."/>
            <person name="Cauet S."/>
            <person name="Marande W."/>
            <person name="Chantry-Darmon C."/>
            <person name="Lopez-Roques C."/>
            <person name="Bouchez O."/>
            <person name="Berard A."/>
            <person name="Debelle F."/>
            <person name="Munos S."/>
            <person name="Bendahmane A."/>
            <person name="Berges H."/>
            <person name="Niebel A."/>
            <person name="Buitink J."/>
            <person name="Frugier F."/>
            <person name="Benhamed M."/>
            <person name="Crespi M."/>
            <person name="Gouzy J."/>
            <person name="Gamas P."/>
        </authorList>
    </citation>
    <scope>NUCLEOTIDE SEQUENCE [LARGE SCALE GENOMIC DNA]</scope>
    <source>
        <strain evidence="2">cv. Jemalong A17</strain>
    </source>
</reference>
<gene>
    <name evidence="1" type="ORF">MtrunA17_Chr5g0413281</name>
</gene>
<protein>
    <submittedName>
        <fullName evidence="1">Uncharacterized protein</fullName>
    </submittedName>
</protein>
<dbReference type="Proteomes" id="UP000265566">
    <property type="component" value="Chromosome 5"/>
</dbReference>
<sequence length="42" mass="4896">MSDSVRIQHGIPDKYGAEKLLLLMYNLYFCIGEFNNQCENLN</sequence>